<feature type="binding site" evidence="5">
    <location>
        <position position="88"/>
    </location>
    <ligand>
        <name>sucrose</name>
        <dbReference type="ChEBI" id="CHEBI:17992"/>
    </ligand>
</feature>
<keyword evidence="3" id="KW-0808">Transferase</keyword>
<proteinExistence type="inferred from homology"/>
<dbReference type="CDD" id="cd11355">
    <property type="entry name" value="AmyAc_Sucrose_phosphorylase"/>
    <property type="match status" value="1"/>
</dbReference>
<dbReference type="AlphaFoldDB" id="A0A2G9WWK3"/>
<dbReference type="GO" id="GO:0005975">
    <property type="term" value="P:carbohydrate metabolic process"/>
    <property type="evidence" value="ECO:0007669"/>
    <property type="project" value="InterPro"/>
</dbReference>
<evidence type="ECO:0000313" key="7">
    <source>
        <dbReference type="EMBL" id="PIO99091.1"/>
    </source>
</evidence>
<dbReference type="InterPro" id="IPR017853">
    <property type="entry name" value="GH"/>
</dbReference>
<dbReference type="Proteomes" id="UP000231070">
    <property type="component" value="Unassembled WGS sequence"/>
</dbReference>
<dbReference type="InterPro" id="IPR045857">
    <property type="entry name" value="O16G_dom_2"/>
</dbReference>
<dbReference type="PANTHER" id="PTHR38784:SF1">
    <property type="entry name" value="SUCROSE PHOSPHORYLASE"/>
    <property type="match status" value="1"/>
</dbReference>
<organism evidence="7 8">
    <name type="scientific">Pleomorphomonas carboxyditropha</name>
    <dbReference type="NCBI Taxonomy" id="2023338"/>
    <lineage>
        <taxon>Bacteria</taxon>
        <taxon>Pseudomonadati</taxon>
        <taxon>Pseudomonadota</taxon>
        <taxon>Alphaproteobacteria</taxon>
        <taxon>Hyphomicrobiales</taxon>
        <taxon>Pleomorphomonadaceae</taxon>
        <taxon>Pleomorphomonas</taxon>
    </lineage>
</organism>
<reference evidence="7 8" key="1">
    <citation type="submission" date="2017-08" db="EMBL/GenBank/DDBJ databases">
        <title>Pleomorphomonas carboxidotrophicus sp. nov., a new mesophilic hydrogenogenic carboxidotroph.</title>
        <authorList>
            <person name="Esquivel-Elizondo S."/>
            <person name="Krajmalnik-Brown R."/>
            <person name="Maldonado J."/>
        </authorList>
    </citation>
    <scope>NUCLEOTIDE SEQUENCE [LARGE SCALE GENOMIC DNA]</scope>
    <source>
        <strain evidence="7 8">SVCO-16</strain>
    </source>
</reference>
<feature type="binding site" evidence="5">
    <location>
        <begin position="191"/>
        <end position="193"/>
    </location>
    <ligand>
        <name>substrate</name>
    </ligand>
</feature>
<dbReference type="InterPro" id="IPR016377">
    <property type="entry name" value="Sucrose_GGa_phosphorylase-rel"/>
</dbReference>
<feature type="binding site" evidence="5">
    <location>
        <begin position="290"/>
        <end position="291"/>
    </location>
    <ligand>
        <name>substrate</name>
    </ligand>
</feature>
<protein>
    <submittedName>
        <fullName evidence="7">Sucrose phosphorylase</fullName>
    </submittedName>
</protein>
<dbReference type="NCBIfam" id="TIGR03852">
    <property type="entry name" value="sucrose_gtfA"/>
    <property type="match status" value="1"/>
</dbReference>
<dbReference type="InterPro" id="IPR022527">
    <property type="entry name" value="Sucrose_phospho"/>
</dbReference>
<name>A0A2G9WWK3_9HYPH</name>
<dbReference type="InterPro" id="IPR006047">
    <property type="entry name" value="GH13_cat_dom"/>
</dbReference>
<evidence type="ECO:0000256" key="5">
    <source>
        <dbReference type="PIRSR" id="PIRSR003059-2"/>
    </source>
</evidence>
<feature type="active site" description="Nucleophile" evidence="4">
    <location>
        <position position="193"/>
    </location>
</feature>
<dbReference type="PIRSF" id="PIRSF003059">
    <property type="entry name" value="Sucrose_phosphorylase"/>
    <property type="match status" value="1"/>
</dbReference>
<feature type="binding site" evidence="5">
    <location>
        <begin position="341"/>
        <end position="344"/>
    </location>
    <ligand>
        <name>substrate</name>
    </ligand>
</feature>
<feature type="binding site" evidence="5">
    <location>
        <position position="233"/>
    </location>
    <ligand>
        <name>substrate</name>
    </ligand>
</feature>
<comment type="caution">
    <text evidence="7">The sequence shown here is derived from an EMBL/GenBank/DDBJ whole genome shotgun (WGS) entry which is preliminary data.</text>
</comment>
<sequence>MKNQVQLITYVDRLTAGGFSDLKALVDGPLEGVIGGVHPLPFFDPIDGADAGFDPIDHTLVDRRLGDWNDVRALSASVDIMADMIVNHVSANSPAFRDFLDKGEASGFADMFLTFGKVFPNGASEDDLLAIYRPRPGFPFTKMTFGDGSKRLIWTTFTPQQIDIDVFSQHGAAYLDAILNRFKEGGVTAIRLDAAGYAIKKPGTSSFMIPETYAFLGELADKARSLGMEVLVEIHSYYRDQIDIARKVDRVYDFALPPLVLHALFTGEAGPLAEWLKISPRNAITVLDTHDGIGVIDVGAATDGRSGLLAPAALDALVETMHERSGGESRQATGAAASNLDLYQVNCTYYDALGKRDGEYLIARALQFFAPGIPQVYYVGLLGGVNDMELLARTKVGRDINRHYYTPAEVAAALEKPVVRRLCDLARFRNTHPAFGGDFAVEQPSASRLVLSWTQGDEQASLDVDFKSITASITHKGAGGEGRFVVG</sequence>
<dbReference type="GO" id="GO:0004645">
    <property type="term" value="F:1,4-alpha-oligoglucan phosphorylase activity"/>
    <property type="evidence" value="ECO:0007669"/>
    <property type="project" value="InterPro"/>
</dbReference>
<accession>A0A2G9WWK3</accession>
<feature type="binding site" evidence="5">
    <location>
        <position position="398"/>
    </location>
    <ligand>
        <name>substrate</name>
    </ligand>
</feature>
<feature type="binding site" evidence="5">
    <location>
        <position position="50"/>
    </location>
    <ligand>
        <name>substrate</name>
    </ligand>
</feature>
<evidence type="ECO:0000256" key="1">
    <source>
        <dbReference type="ARBA" id="ARBA00008452"/>
    </source>
</evidence>
<evidence type="ECO:0000256" key="2">
    <source>
        <dbReference type="ARBA" id="ARBA00022676"/>
    </source>
</evidence>
<dbReference type="SMART" id="SM00642">
    <property type="entry name" value="Aamy"/>
    <property type="match status" value="1"/>
</dbReference>
<dbReference type="OrthoDB" id="9805159at2"/>
<dbReference type="SUPFAM" id="SSF51445">
    <property type="entry name" value="(Trans)glycosidases"/>
    <property type="match status" value="1"/>
</dbReference>
<dbReference type="RefSeq" id="WP_100080626.1">
    <property type="nucleotide sequence ID" value="NZ_NQVN01000006.1"/>
</dbReference>
<gene>
    <name evidence="7" type="ORF">CJ014_11480</name>
</gene>
<evidence type="ECO:0000256" key="3">
    <source>
        <dbReference type="ARBA" id="ARBA00022679"/>
    </source>
</evidence>
<feature type="active site" description="Proton donor" evidence="4">
    <location>
        <position position="233"/>
    </location>
</feature>
<comment type="similarity">
    <text evidence="1">Belongs to the glycosyl hydrolase 13 family. Sucrose phosphorylase subfamily.</text>
</comment>
<evidence type="ECO:0000259" key="6">
    <source>
        <dbReference type="SMART" id="SM00642"/>
    </source>
</evidence>
<evidence type="ECO:0000256" key="4">
    <source>
        <dbReference type="PIRSR" id="PIRSR003059-1"/>
    </source>
</evidence>
<dbReference type="Gene3D" id="3.90.400.10">
    <property type="entry name" value="Oligo-1,6-glucosidase, Domain 2"/>
    <property type="match status" value="1"/>
</dbReference>
<evidence type="ECO:0000313" key="8">
    <source>
        <dbReference type="Proteomes" id="UP000231070"/>
    </source>
</evidence>
<keyword evidence="2" id="KW-0328">Glycosyltransferase</keyword>
<dbReference type="Gene3D" id="3.20.20.80">
    <property type="entry name" value="Glycosidases"/>
    <property type="match status" value="1"/>
</dbReference>
<feature type="domain" description="Glycosyl hydrolase family 13 catalytic" evidence="6">
    <location>
        <begin position="8"/>
        <end position="429"/>
    </location>
</feature>
<dbReference type="PANTHER" id="PTHR38784">
    <property type="entry name" value="SUCROSE PHOSPHORYLASE"/>
    <property type="match status" value="1"/>
</dbReference>
<dbReference type="EMBL" id="NQVN01000006">
    <property type="protein sequence ID" value="PIO99091.1"/>
    <property type="molecule type" value="Genomic_DNA"/>
</dbReference>
<keyword evidence="8" id="KW-1185">Reference proteome</keyword>